<dbReference type="AlphaFoldDB" id="A0AAI8YRR8"/>
<evidence type="ECO:0000313" key="4">
    <source>
        <dbReference type="Proteomes" id="UP001296104"/>
    </source>
</evidence>
<dbReference type="EMBL" id="CAVMBE010000003">
    <property type="protein sequence ID" value="CAK3796631.1"/>
    <property type="molecule type" value="Genomic_DNA"/>
</dbReference>
<evidence type="ECO:0000313" key="3">
    <source>
        <dbReference type="EMBL" id="CAK3796631.1"/>
    </source>
</evidence>
<dbReference type="PANTHER" id="PTHR12834">
    <property type="entry name" value="SIGNAL RECOGNITION PARTICLE 9 KDA PROTEIN"/>
    <property type="match status" value="1"/>
</dbReference>
<organism evidence="3 4">
    <name type="scientific">Lecanosticta acicola</name>
    <dbReference type="NCBI Taxonomy" id="111012"/>
    <lineage>
        <taxon>Eukaryota</taxon>
        <taxon>Fungi</taxon>
        <taxon>Dikarya</taxon>
        <taxon>Ascomycota</taxon>
        <taxon>Pezizomycotina</taxon>
        <taxon>Dothideomycetes</taxon>
        <taxon>Dothideomycetidae</taxon>
        <taxon>Mycosphaerellales</taxon>
        <taxon>Mycosphaerellaceae</taxon>
        <taxon>Lecanosticta</taxon>
    </lineage>
</organism>
<comment type="caution">
    <text evidence="3">The sequence shown here is derived from an EMBL/GenBank/DDBJ whole genome shotgun (WGS) entry which is preliminary data.</text>
</comment>
<evidence type="ECO:0000256" key="1">
    <source>
        <dbReference type="SAM" id="MobiDB-lite"/>
    </source>
</evidence>
<protein>
    <recommendedName>
        <fullName evidence="2">SRP9 domain-containing protein</fullName>
    </recommendedName>
</protein>
<accession>A0AAI8YRR8</accession>
<evidence type="ECO:0000259" key="2">
    <source>
        <dbReference type="Pfam" id="PF05486"/>
    </source>
</evidence>
<dbReference type="GO" id="GO:0006614">
    <property type="term" value="P:SRP-dependent cotranslational protein targeting to membrane"/>
    <property type="evidence" value="ECO:0007669"/>
    <property type="project" value="InterPro"/>
</dbReference>
<dbReference type="InterPro" id="IPR039432">
    <property type="entry name" value="SRP9_dom"/>
</dbReference>
<feature type="region of interest" description="Disordered" evidence="1">
    <location>
        <begin position="101"/>
        <end position="163"/>
    </location>
</feature>
<dbReference type="InterPro" id="IPR039914">
    <property type="entry name" value="SRP9-like"/>
</dbReference>
<reference evidence="3" key="1">
    <citation type="submission" date="2023-11" db="EMBL/GenBank/DDBJ databases">
        <authorList>
            <person name="Alioto T."/>
            <person name="Alioto T."/>
            <person name="Gomez Garrido J."/>
        </authorList>
    </citation>
    <scope>NUCLEOTIDE SEQUENCE</scope>
</reference>
<dbReference type="Pfam" id="PF05486">
    <property type="entry name" value="SRP9-21"/>
    <property type="match status" value="1"/>
</dbReference>
<dbReference type="GO" id="GO:0005786">
    <property type="term" value="C:signal recognition particle, endoplasmic reticulum targeting"/>
    <property type="evidence" value="ECO:0007669"/>
    <property type="project" value="TreeGrafter"/>
</dbReference>
<sequence length="163" mass="17946">MVYLSTSDEWQRQSSLLLQARPTTTRITTKYNIPNLDSPRYQKALKRKRKEENEEKDKDAAAAPKVPRATLTLKTFDPESGVTLKFKTDRAAEVGRLITGLGRVGRHMAALPEKEEAQDMPTEDVAAPEQTTTASKDTAPAVPADSKPQQGAGGGKKKKKNKK</sequence>
<keyword evidence="4" id="KW-1185">Reference proteome</keyword>
<feature type="region of interest" description="Disordered" evidence="1">
    <location>
        <begin position="46"/>
        <end position="70"/>
    </location>
</feature>
<dbReference type="Proteomes" id="UP001296104">
    <property type="component" value="Unassembled WGS sequence"/>
</dbReference>
<feature type="compositionally biased region" description="Basic and acidic residues" evidence="1">
    <location>
        <begin position="50"/>
        <end position="60"/>
    </location>
</feature>
<gene>
    <name evidence="3" type="ORF">LECACI_7A000792</name>
</gene>
<dbReference type="PANTHER" id="PTHR12834:SF12">
    <property type="entry name" value="SIGNAL RECOGNITION PARTICLE 9 KDA PROTEIN"/>
    <property type="match status" value="1"/>
</dbReference>
<feature type="domain" description="SRP9" evidence="2">
    <location>
        <begin position="4"/>
        <end position="108"/>
    </location>
</feature>
<proteinExistence type="predicted"/>
<name>A0AAI8YRR8_9PEZI</name>